<dbReference type="EMBL" id="AZFM01000025">
    <property type="protein sequence ID" value="KRL89316.1"/>
    <property type="molecule type" value="Genomic_DNA"/>
</dbReference>
<evidence type="ECO:0000313" key="3">
    <source>
        <dbReference type="Proteomes" id="UP000051036"/>
    </source>
</evidence>
<dbReference type="InterPro" id="IPR002629">
    <property type="entry name" value="Met_Synth_C/arc"/>
</dbReference>
<dbReference type="PATRIC" id="fig|1423763.3.peg.884"/>
<sequence length="398" mass="45851">MSVPGHYESDVWGRFFYSFLRKGELIMSKNLVHYDIVGSFLRPESLKKARAEFAAKKISQDELTKVENAEITKLVEKEREVGLKIVTDGEFRRSYWHLDTFWGFEGIKHTKQEHGYIFHDEETRNDSAQVEGKIKFNGDHPDLAAFKFLKTLTDGTDVIPRQSIPSPAQCYAELVRGKENIEAVNKFYDNETDLLDDVAKAYRDLILALYEAGCRDVKLDDCTWGMVVDDDFWSLMTEQGFDRDELQEKYLYVNNEALKDLPEDLRTSTHICRGNYHSTWAAKGGYGPVAKYVFAQENVEAFYLEFDNERSGNFDPIKEVPADKEVVLGIITSKDPELEKEEDVINRIKEASQFHELENLSLSTQCGFASTEEGNQLTEDEQWKKIKLVIDTANKVWK</sequence>
<protein>
    <submittedName>
        <fullName evidence="2">Methionine synthase</fullName>
    </submittedName>
</protein>
<dbReference type="GO" id="GO:0008270">
    <property type="term" value="F:zinc ion binding"/>
    <property type="evidence" value="ECO:0007669"/>
    <property type="project" value="InterPro"/>
</dbReference>
<dbReference type="Gene3D" id="3.20.20.210">
    <property type="match status" value="1"/>
</dbReference>
<dbReference type="GO" id="GO:0003871">
    <property type="term" value="F:5-methyltetrahydropteroyltriglutamate-homocysteine S-methyltransferase activity"/>
    <property type="evidence" value="ECO:0007669"/>
    <property type="project" value="InterPro"/>
</dbReference>
<reference evidence="2 3" key="1">
    <citation type="journal article" date="2015" name="Genome Announc.">
        <title>Expanding the biotechnology potential of lactobacilli through comparative genomics of 213 strains and associated genera.</title>
        <authorList>
            <person name="Sun Z."/>
            <person name="Harris H.M."/>
            <person name="McCann A."/>
            <person name="Guo C."/>
            <person name="Argimon S."/>
            <person name="Zhang W."/>
            <person name="Yang X."/>
            <person name="Jeffery I.B."/>
            <person name="Cooney J.C."/>
            <person name="Kagawa T.F."/>
            <person name="Liu W."/>
            <person name="Song Y."/>
            <person name="Salvetti E."/>
            <person name="Wrobel A."/>
            <person name="Rasinkangas P."/>
            <person name="Parkhill J."/>
            <person name="Rea M.C."/>
            <person name="O'Sullivan O."/>
            <person name="Ritari J."/>
            <person name="Douillard F.P."/>
            <person name="Paul Ross R."/>
            <person name="Yang R."/>
            <person name="Briner A.E."/>
            <person name="Felis G.E."/>
            <person name="de Vos W.M."/>
            <person name="Barrangou R."/>
            <person name="Klaenhammer T.R."/>
            <person name="Caufield P.W."/>
            <person name="Cui Y."/>
            <person name="Zhang H."/>
            <person name="O'Toole P.W."/>
        </authorList>
    </citation>
    <scope>NUCLEOTIDE SEQUENCE [LARGE SCALE GENOMIC DNA]</scope>
    <source>
        <strain evidence="2 3">DSM 16043</strain>
    </source>
</reference>
<dbReference type="Pfam" id="PF01717">
    <property type="entry name" value="Meth_synt_2"/>
    <property type="match status" value="2"/>
</dbReference>
<dbReference type="PANTHER" id="PTHR43844:SF1">
    <property type="entry name" value="METHIONINE SYNTHASE"/>
    <property type="match status" value="1"/>
</dbReference>
<keyword evidence="3" id="KW-1185">Reference proteome</keyword>
<dbReference type="PANTHER" id="PTHR43844">
    <property type="entry name" value="METHIONINE SYNTHASE"/>
    <property type="match status" value="1"/>
</dbReference>
<accession>A0A0R1U9N7</accession>
<comment type="caution">
    <text evidence="2">The sequence shown here is derived from an EMBL/GenBank/DDBJ whole genome shotgun (WGS) entry which is preliminary data.</text>
</comment>
<gene>
    <name evidence="2" type="ORF">FC46_GL000872</name>
</gene>
<dbReference type="AlphaFoldDB" id="A0A0R1U9N7"/>
<dbReference type="SUPFAM" id="SSF51726">
    <property type="entry name" value="UROD/MetE-like"/>
    <property type="match status" value="1"/>
</dbReference>
<dbReference type="NCBIfam" id="NF005085">
    <property type="entry name" value="PRK06520.1"/>
    <property type="match status" value="1"/>
</dbReference>
<dbReference type="GO" id="GO:0009086">
    <property type="term" value="P:methionine biosynthetic process"/>
    <property type="evidence" value="ECO:0007669"/>
    <property type="project" value="InterPro"/>
</dbReference>
<evidence type="ECO:0000313" key="2">
    <source>
        <dbReference type="EMBL" id="KRL89316.1"/>
    </source>
</evidence>
<dbReference type="Proteomes" id="UP000051036">
    <property type="component" value="Unassembled WGS sequence"/>
</dbReference>
<feature type="domain" description="Cobalamin-independent methionine synthase MetE C-terminal/archaeal" evidence="1">
    <location>
        <begin position="37"/>
        <end position="95"/>
    </location>
</feature>
<dbReference type="CDD" id="cd03311">
    <property type="entry name" value="CIMS_C_terminal_like"/>
    <property type="match status" value="1"/>
</dbReference>
<name>A0A0R1U9N7_9LACO</name>
<evidence type="ECO:0000259" key="1">
    <source>
        <dbReference type="Pfam" id="PF01717"/>
    </source>
</evidence>
<dbReference type="InterPro" id="IPR038071">
    <property type="entry name" value="UROD/MetE-like_sf"/>
</dbReference>
<proteinExistence type="predicted"/>
<organism evidence="2 3">
    <name type="scientific">Lactobacillus kalixensis DSM 16043</name>
    <dbReference type="NCBI Taxonomy" id="1423763"/>
    <lineage>
        <taxon>Bacteria</taxon>
        <taxon>Bacillati</taxon>
        <taxon>Bacillota</taxon>
        <taxon>Bacilli</taxon>
        <taxon>Lactobacillales</taxon>
        <taxon>Lactobacillaceae</taxon>
        <taxon>Lactobacillus</taxon>
    </lineage>
</organism>
<dbReference type="STRING" id="1423763.FC46_GL000872"/>
<feature type="domain" description="Cobalamin-independent methionine synthase MetE C-terminal/archaeal" evidence="1">
    <location>
        <begin position="196"/>
        <end position="372"/>
    </location>
</feature>